<keyword evidence="1" id="KW-0547">Nucleotide-binding</keyword>
<keyword evidence="1" id="KW-0067">ATP-binding</keyword>
<protein>
    <submittedName>
        <fullName evidence="1">ATP-binding protein</fullName>
    </submittedName>
</protein>
<dbReference type="EMBL" id="CP059321">
    <property type="protein sequence ID" value="QTH24945.1"/>
    <property type="molecule type" value="Genomic_DNA"/>
</dbReference>
<evidence type="ECO:0000313" key="2">
    <source>
        <dbReference type="Proteomes" id="UP000664914"/>
    </source>
</evidence>
<dbReference type="RefSeq" id="WP_208634638.1">
    <property type="nucleotide sequence ID" value="NZ_CP059321.1"/>
</dbReference>
<gene>
    <name evidence="1" type="ORF">HRJ34_28940</name>
</gene>
<sequence length="1104" mass="119000">MTQLADHVSIDRRFARSARIDADLNGTPPLVGYVLQASVAKSLATLSQSQVDSQQGAFTWTGPYGGGKSSAALLVANLVAGAPENRKVARKIAGKAMTAAYADAFPEEHGPWFVVAVTGSRTRLRDAIADAASTAFQWDAERRAAAGSSDDMLIRLIKRSGEEAGTGTLLILDELGKLLEHEALEGGDVHLLQDIAEHASRSKGRLVVIGILHQSFEQYAARAARDARQEWAKVQGRFHDIAFLSGADETVALLGRAISCPWRPDNATISASAVAHAVALRRPTETDVLTQALTATWPLNPVTSLLLGPVSRARFAQNERSVFGFLSSAEPAGFQEFLQSTTVGGGTYDPARLWDYLGSNFGMALASGNDGNRFSLAFEAIERAAAKGNEVHVALTKSAAVIEFFRNGSGLALADDILAQAVPEVDEKRRRAAIADLLDWAVLIRQPRLGGYALFAGSDFDLEDAISRSVVPVDTGQLEGLPQRVGFGFATAKRHYFLTGALRTFEIGLVLAGSDDTPASIAASLLARPERGSGLLALILGDGKINQAEVKVLCKATAAILKTSGRIMAIGGAADSFALRSSAAELIAVERVYRDHPQLEGDRIARREIAARQSHCIDLLHRTLEASLEGARWWLAPTPGKPMREPLALIASALADVGFPEAPILKSELLQRDKPSSNSMAALRELCHAMVMHGSKKDLGMTGYPAELGLYLTVLKPFGLHAEIAPGRFDFAAPDRSPQGTSLRPAWQVISEAGDDTLGHVYAVWAKPPFGIKAGVMPVLALAFMLSMRDTIAVYINGVFQIAIDDVVVDKLLQRPGDFRLRKIDRSVRETAFLSGLALLFGIDQDAASLPVAQALFQRFEALPTYAARTNRISESARLIRRIVMKSSDPEALLFDDLPNALGDTLAPEPVFEALLECEAAYPTLLLEMRRALGRALGVDPVTFEGIAERGALTKNLTNDFNFDAFADRAAGLETEDGDIEGLLSILLHRPAHGWSDRDREQALTEVARYGRRFRELEALAVVRDRRSNTEALALVVGLDPLTPPLLSSFVLTESEKVQAARLAERVLETLGSDRADRQLRLAALARAVASLAAEREDEEVEAA</sequence>
<reference evidence="1" key="2">
    <citation type="submission" date="2021-04" db="EMBL/GenBank/DDBJ databases">
        <title>Isolation and genomic analysis of the ibuprofen-degrading bacterium Sphingomonas strain MPO218.</title>
        <authorList>
            <person name="Aulestia M."/>
            <person name="Flores A."/>
            <person name="Mangas E.L."/>
            <person name="Perez-Pulido A.J."/>
            <person name="Santero E."/>
            <person name="Camacho E.M."/>
        </authorList>
    </citation>
    <scope>NUCLEOTIDE SEQUENCE</scope>
    <source>
        <strain evidence="1">MPO218</strain>
        <plasmid evidence="1">pUPO218</plasmid>
    </source>
</reference>
<organism evidence="1 2">
    <name type="scientific">Rhizorhabdus wittichii</name>
    <dbReference type="NCBI Taxonomy" id="160791"/>
    <lineage>
        <taxon>Bacteria</taxon>
        <taxon>Pseudomonadati</taxon>
        <taxon>Pseudomonadota</taxon>
        <taxon>Alphaproteobacteria</taxon>
        <taxon>Sphingomonadales</taxon>
        <taxon>Sphingomonadaceae</taxon>
        <taxon>Rhizorhabdus</taxon>
    </lineage>
</organism>
<geneLocation type="plasmid" evidence="1 2">
    <name>pUPO218</name>
</geneLocation>
<evidence type="ECO:0000313" key="1">
    <source>
        <dbReference type="EMBL" id="QTH24945.1"/>
    </source>
</evidence>
<proteinExistence type="predicted"/>
<keyword evidence="1" id="KW-0614">Plasmid</keyword>
<dbReference type="GO" id="GO:0005524">
    <property type="term" value="F:ATP binding"/>
    <property type="evidence" value="ECO:0007669"/>
    <property type="project" value="UniProtKB-KW"/>
</dbReference>
<accession>A0A975HGX5</accession>
<name>A0A975HGX5_9SPHN</name>
<dbReference type="Proteomes" id="UP000664914">
    <property type="component" value="Plasmid pUPO218"/>
</dbReference>
<dbReference type="AlphaFoldDB" id="A0A975HGX5"/>
<reference evidence="1" key="1">
    <citation type="submission" date="2020-07" db="EMBL/GenBank/DDBJ databases">
        <authorList>
            <person name="Camacho E."/>
        </authorList>
    </citation>
    <scope>NUCLEOTIDE SEQUENCE</scope>
    <source>
        <strain evidence="1">MPO218</strain>
        <plasmid evidence="1">pUPO218</plasmid>
    </source>
</reference>